<dbReference type="EMBL" id="MKIO01000033">
    <property type="protein sequence ID" value="OLP54489.1"/>
    <property type="molecule type" value="Genomic_DNA"/>
</dbReference>
<reference evidence="3 4" key="1">
    <citation type="submission" date="2016-09" db="EMBL/GenBank/DDBJ databases">
        <title>Rhizobium sp. nov., a novel species isolated from the rice rhizosphere.</title>
        <authorList>
            <person name="Zhao J."/>
            <person name="Zhang X."/>
        </authorList>
    </citation>
    <scope>NUCLEOTIDE SEQUENCE [LARGE SCALE GENOMIC DNA]</scope>
    <source>
        <strain evidence="3 4">MH17</strain>
    </source>
</reference>
<proteinExistence type="inferred from homology"/>
<feature type="signal peptide" evidence="2">
    <location>
        <begin position="1"/>
        <end position="30"/>
    </location>
</feature>
<dbReference type="RefSeq" id="WP_075635676.1">
    <property type="nucleotide sequence ID" value="NZ_MKIO01000033.1"/>
</dbReference>
<dbReference type="InterPro" id="IPR017853">
    <property type="entry name" value="GH"/>
</dbReference>
<dbReference type="GO" id="GO:0009253">
    <property type="term" value="P:peptidoglycan catabolic process"/>
    <property type="evidence" value="ECO:0007669"/>
    <property type="project" value="InterPro"/>
</dbReference>
<evidence type="ECO:0008006" key="5">
    <source>
        <dbReference type="Google" id="ProtNLM"/>
    </source>
</evidence>
<organism evidence="3 4">
    <name type="scientific">Xaviernesmea rhizosphaerae</name>
    <dbReference type="NCBI Taxonomy" id="1672749"/>
    <lineage>
        <taxon>Bacteria</taxon>
        <taxon>Pseudomonadati</taxon>
        <taxon>Pseudomonadota</taxon>
        <taxon>Alphaproteobacteria</taxon>
        <taxon>Hyphomicrobiales</taxon>
        <taxon>Rhizobiaceae</taxon>
        <taxon>Rhizobium/Agrobacterium group</taxon>
        <taxon>Xaviernesmea</taxon>
    </lineage>
</organism>
<dbReference type="PROSITE" id="PS51904">
    <property type="entry name" value="GLYCOSYL_HYDROL_F25_2"/>
    <property type="match status" value="1"/>
</dbReference>
<keyword evidence="2" id="KW-0732">Signal</keyword>
<protein>
    <recommendedName>
        <fullName evidence="5">Lysozyme</fullName>
    </recommendedName>
</protein>
<comment type="similarity">
    <text evidence="1">Belongs to the glycosyl hydrolase 25 family.</text>
</comment>
<dbReference type="STRING" id="1672749.BJF92_03520"/>
<gene>
    <name evidence="3" type="ORF">BJF92_03520</name>
</gene>
<dbReference type="AlphaFoldDB" id="A0A1Q9AH26"/>
<dbReference type="SUPFAM" id="SSF51445">
    <property type="entry name" value="(Trans)glycosidases"/>
    <property type="match status" value="1"/>
</dbReference>
<name>A0A1Q9AH26_9HYPH</name>
<evidence type="ECO:0000256" key="2">
    <source>
        <dbReference type="SAM" id="SignalP"/>
    </source>
</evidence>
<dbReference type="GO" id="GO:0016998">
    <property type="term" value="P:cell wall macromolecule catabolic process"/>
    <property type="evidence" value="ECO:0007669"/>
    <property type="project" value="InterPro"/>
</dbReference>
<evidence type="ECO:0000313" key="4">
    <source>
        <dbReference type="Proteomes" id="UP000186143"/>
    </source>
</evidence>
<dbReference type="Gene3D" id="3.20.20.80">
    <property type="entry name" value="Glycosidases"/>
    <property type="match status" value="1"/>
</dbReference>
<dbReference type="CDD" id="cd00599">
    <property type="entry name" value="GH25_muramidase"/>
    <property type="match status" value="1"/>
</dbReference>
<dbReference type="Pfam" id="PF01183">
    <property type="entry name" value="Glyco_hydro_25"/>
    <property type="match status" value="1"/>
</dbReference>
<accession>A0A1Q9AH26</accession>
<evidence type="ECO:0000256" key="1">
    <source>
        <dbReference type="ARBA" id="ARBA00010646"/>
    </source>
</evidence>
<dbReference type="OrthoDB" id="5298492at2"/>
<comment type="caution">
    <text evidence="3">The sequence shown here is derived from an EMBL/GenBank/DDBJ whole genome shotgun (WGS) entry which is preliminary data.</text>
</comment>
<dbReference type="Proteomes" id="UP000186143">
    <property type="component" value="Unassembled WGS sequence"/>
</dbReference>
<dbReference type="InterPro" id="IPR002053">
    <property type="entry name" value="Glyco_hydro_25"/>
</dbReference>
<evidence type="ECO:0000313" key="3">
    <source>
        <dbReference type="EMBL" id="OLP54489.1"/>
    </source>
</evidence>
<dbReference type="GO" id="GO:0003796">
    <property type="term" value="F:lysozyme activity"/>
    <property type="evidence" value="ECO:0007669"/>
    <property type="project" value="InterPro"/>
</dbReference>
<feature type="chain" id="PRO_5012909439" description="Lysozyme" evidence="2">
    <location>
        <begin position="31"/>
        <end position="338"/>
    </location>
</feature>
<sequence>MINPVSRLTPVLRLARVALALLVAASAAEAGGARGETMPWRKDTRALVIDAYELNLIDWEAMTSDRRIAGFISKASDGLPEVFDCSGAHKGDSTNHCRTMWRKYAVSRELFQTRRLVARAKGLLWGAYHLGRPGNPVEQANHFLDYAQPRADEAMVLDIEGLDPAQFMSPEDAGLFAAHIKARTGRYPVLYTNHATARFIAENRARYPILSRLPLWYARYRPSTGEAFPMGNWDRYWLWQFSADANCGRRRCPYRVPGTLSDIDVNVAPADRKALSAAWAKGELVPEKPLPPRPAPQPLLLMVSARAAVGSGAGLAMDMTVTGALPSPVLEAADVSRH</sequence>